<evidence type="ECO:0000256" key="5">
    <source>
        <dbReference type="ARBA" id="ARBA00022840"/>
    </source>
</evidence>
<dbReference type="InterPro" id="IPR011009">
    <property type="entry name" value="Kinase-like_dom_sf"/>
</dbReference>
<dbReference type="Gene3D" id="1.10.510.10">
    <property type="entry name" value="Transferase(Phosphotransferase) domain 1"/>
    <property type="match status" value="1"/>
</dbReference>
<keyword evidence="3" id="KW-0547">Nucleotide-binding</keyword>
<evidence type="ECO:0000313" key="9">
    <source>
        <dbReference type="Proteomes" id="UP000265703"/>
    </source>
</evidence>
<keyword evidence="2" id="KW-0808">Transferase</keyword>
<evidence type="ECO:0000256" key="4">
    <source>
        <dbReference type="ARBA" id="ARBA00022777"/>
    </source>
</evidence>
<evidence type="ECO:0000256" key="1">
    <source>
        <dbReference type="ARBA" id="ARBA00022527"/>
    </source>
</evidence>
<evidence type="ECO:0000256" key="3">
    <source>
        <dbReference type="ARBA" id="ARBA00022741"/>
    </source>
</evidence>
<dbReference type="STRING" id="658196.A0A397SKN2"/>
<dbReference type="PROSITE" id="PS50011">
    <property type="entry name" value="PROTEIN_KINASE_DOM"/>
    <property type="match status" value="1"/>
</dbReference>
<dbReference type="InterPro" id="IPR000719">
    <property type="entry name" value="Prot_kinase_dom"/>
</dbReference>
<dbReference type="Proteomes" id="UP000265703">
    <property type="component" value="Unassembled WGS sequence"/>
</dbReference>
<keyword evidence="1" id="KW-0723">Serine/threonine-protein kinase</keyword>
<keyword evidence="9" id="KW-1185">Reference proteome</keyword>
<sequence>MPYVAPEVLIGKPYTQAADIYSFGMIMYFIATGKQPFYNCAHDKILALKICNKIRPEINEPEAPKCFIDLMKKLEKLIKLFQDSYNNYKDKNNEIKKQFKKAEKYRKANPQFIKIRPHSKSFYTSRILNPFTKDLPKHDDNIDNNTAEFTDFTKLSITNEKNNQSDE</sequence>
<gene>
    <name evidence="8" type="ORF">C1645_778873</name>
</gene>
<reference evidence="8 9" key="1">
    <citation type="submission" date="2018-06" db="EMBL/GenBank/DDBJ databases">
        <title>Comparative genomics reveals the genomic features of Rhizophagus irregularis, R. cerebriforme, R. diaphanum and Gigaspora rosea, and their symbiotic lifestyle signature.</title>
        <authorList>
            <person name="Morin E."/>
            <person name="San Clemente H."/>
            <person name="Chen E.C.H."/>
            <person name="De La Providencia I."/>
            <person name="Hainaut M."/>
            <person name="Kuo A."/>
            <person name="Kohler A."/>
            <person name="Murat C."/>
            <person name="Tang N."/>
            <person name="Roy S."/>
            <person name="Loubradou J."/>
            <person name="Henrissat B."/>
            <person name="Grigoriev I.V."/>
            <person name="Corradi N."/>
            <person name="Roux C."/>
            <person name="Martin F.M."/>
        </authorList>
    </citation>
    <scope>NUCLEOTIDE SEQUENCE [LARGE SCALE GENOMIC DNA]</scope>
    <source>
        <strain evidence="8 9">DAOM 227022</strain>
    </source>
</reference>
<accession>A0A397SKN2</accession>
<dbReference type="EMBL" id="QKYT01000346">
    <property type="protein sequence ID" value="RIA86760.1"/>
    <property type="molecule type" value="Genomic_DNA"/>
</dbReference>
<keyword evidence="6" id="KW-0175">Coiled coil</keyword>
<evidence type="ECO:0000256" key="2">
    <source>
        <dbReference type="ARBA" id="ARBA00022679"/>
    </source>
</evidence>
<feature type="coiled-coil region" evidence="6">
    <location>
        <begin position="71"/>
        <end position="108"/>
    </location>
</feature>
<name>A0A397SKN2_9GLOM</name>
<evidence type="ECO:0000313" key="8">
    <source>
        <dbReference type="EMBL" id="RIA86760.1"/>
    </source>
</evidence>
<dbReference type="GO" id="GO:0005524">
    <property type="term" value="F:ATP binding"/>
    <property type="evidence" value="ECO:0007669"/>
    <property type="project" value="UniProtKB-KW"/>
</dbReference>
<dbReference type="Pfam" id="PF00069">
    <property type="entry name" value="Pkinase"/>
    <property type="match status" value="1"/>
</dbReference>
<evidence type="ECO:0000256" key="6">
    <source>
        <dbReference type="SAM" id="Coils"/>
    </source>
</evidence>
<dbReference type="SUPFAM" id="SSF56112">
    <property type="entry name" value="Protein kinase-like (PK-like)"/>
    <property type="match status" value="1"/>
</dbReference>
<dbReference type="AlphaFoldDB" id="A0A397SKN2"/>
<feature type="domain" description="Protein kinase" evidence="7">
    <location>
        <begin position="1"/>
        <end position="123"/>
    </location>
</feature>
<organism evidence="8 9">
    <name type="scientific">Glomus cerebriforme</name>
    <dbReference type="NCBI Taxonomy" id="658196"/>
    <lineage>
        <taxon>Eukaryota</taxon>
        <taxon>Fungi</taxon>
        <taxon>Fungi incertae sedis</taxon>
        <taxon>Mucoromycota</taxon>
        <taxon>Glomeromycotina</taxon>
        <taxon>Glomeromycetes</taxon>
        <taxon>Glomerales</taxon>
        <taxon>Glomeraceae</taxon>
        <taxon>Glomus</taxon>
    </lineage>
</organism>
<evidence type="ECO:0000259" key="7">
    <source>
        <dbReference type="PROSITE" id="PS50011"/>
    </source>
</evidence>
<proteinExistence type="predicted"/>
<protein>
    <recommendedName>
        <fullName evidence="7">Protein kinase domain-containing protein</fullName>
    </recommendedName>
</protein>
<comment type="caution">
    <text evidence="8">The sequence shown here is derived from an EMBL/GenBank/DDBJ whole genome shotgun (WGS) entry which is preliminary data.</text>
</comment>
<keyword evidence="4" id="KW-0418">Kinase</keyword>
<dbReference type="PANTHER" id="PTHR24351">
    <property type="entry name" value="RIBOSOMAL PROTEIN S6 KINASE"/>
    <property type="match status" value="1"/>
</dbReference>
<dbReference type="OrthoDB" id="248923at2759"/>
<dbReference type="GO" id="GO:0004674">
    <property type="term" value="F:protein serine/threonine kinase activity"/>
    <property type="evidence" value="ECO:0007669"/>
    <property type="project" value="UniProtKB-KW"/>
</dbReference>
<keyword evidence="5" id="KW-0067">ATP-binding</keyword>